<name>A0A0C2MRD9_THEKT</name>
<dbReference type="GO" id="GO:0000333">
    <property type="term" value="C:telomerase catalytic core complex"/>
    <property type="evidence" value="ECO:0007669"/>
    <property type="project" value="TreeGrafter"/>
</dbReference>
<gene>
    <name evidence="9" type="ORF">RF11_11797</name>
</gene>
<sequence>MEKLFGFKKKFDVYLTENSDDSSKLLGNLKSDLEMKWFLENTFVCANKNFEKLKIVSNKPGTPSQEFERQIIQEEGNFNSYWRKMMDEIEPSNVLKAQRNLTLFHLLPRNNYLHISGPLYNAKITNKGRRNFKNMKSNNSELDIKSSSVLYNYNTTERLPRTHILNSCQLTDRPAHNLLYHIFKLKSKNPKIKRVDKTYRKLLDLCKIMIQNYKRINVKAILNACIKTVENESKYAYVKKADVVKFLKIFISRLLPPEIFGSLKNRHTILQRMVYLLPKRKFNNFTIMDFLLNIKVLPIIKKCFLKCDSIDKNQFQNYSKVIKQLYYWLITDVIYPILKKCFLITTSKTTGTRFLYYRATEARKIVNDTITNLVNSRKIYSCKGPKNQEILAKARFITNGDKVRLLFSNHRMNRCSIMFDAFKALKAVEVGMRMKGLVSVCRFDSIGTVLEEFDSSHADRGIFNFISSDITDFYSSVDRRKLYDTLDEVIPKTLPTATLKIIDLTKLTSREEIIYLTEPMVSYSLQDFTKVISSFVPKIRNSIIVFKPKDYKLKKEKLIGNISNLLENIYFKSNNIIFKYANGLPAGIRISGILADLYLSKMEQDLFPLLETSNRNKTTSSKHRISNYEVRFEL</sequence>
<dbReference type="GO" id="GO:0070034">
    <property type="term" value="F:telomerase RNA binding"/>
    <property type="evidence" value="ECO:0007669"/>
    <property type="project" value="TreeGrafter"/>
</dbReference>
<keyword evidence="10" id="KW-1185">Reference proteome</keyword>
<comment type="subcellular location">
    <subcellularLocation>
        <location evidence="7">Nucleus</location>
    </subcellularLocation>
    <subcellularLocation>
        <location evidence="7">Chromosome</location>
        <location evidence="7">Telomere</location>
    </subcellularLocation>
</comment>
<dbReference type="GO" id="GO:0007004">
    <property type="term" value="P:telomere maintenance via telomerase"/>
    <property type="evidence" value="ECO:0007669"/>
    <property type="project" value="TreeGrafter"/>
</dbReference>
<keyword evidence="4 7" id="KW-0460">Magnesium</keyword>
<feature type="domain" description="Telomerase ribonucleoprotein complex - RNA-binding" evidence="8">
    <location>
        <begin position="241"/>
        <end position="375"/>
    </location>
</feature>
<dbReference type="OrthoDB" id="289721at2759"/>
<dbReference type="GO" id="GO:0003720">
    <property type="term" value="F:telomerase activity"/>
    <property type="evidence" value="ECO:0007669"/>
    <property type="project" value="InterPro"/>
</dbReference>
<proteinExistence type="inferred from homology"/>
<dbReference type="SMART" id="SM00975">
    <property type="entry name" value="Telomerase_RBD"/>
    <property type="match status" value="1"/>
</dbReference>
<evidence type="ECO:0000256" key="7">
    <source>
        <dbReference type="RuleBase" id="RU365061"/>
    </source>
</evidence>
<dbReference type="Pfam" id="PF12009">
    <property type="entry name" value="Telomerase_RBD"/>
    <property type="match status" value="1"/>
</dbReference>
<dbReference type="EC" id="2.7.7.49" evidence="7"/>
<evidence type="ECO:0000313" key="10">
    <source>
        <dbReference type="Proteomes" id="UP000031668"/>
    </source>
</evidence>
<comment type="caution">
    <text evidence="9">The sequence shown here is derived from an EMBL/GenBank/DDBJ whole genome shotgun (WGS) entry which is preliminary data.</text>
</comment>
<keyword evidence="7" id="KW-0539">Nucleus</keyword>
<evidence type="ECO:0000256" key="1">
    <source>
        <dbReference type="ARBA" id="ARBA00022679"/>
    </source>
</evidence>
<accession>A0A0C2MRD9</accession>
<dbReference type="GO" id="GO:0046872">
    <property type="term" value="F:metal ion binding"/>
    <property type="evidence" value="ECO:0007669"/>
    <property type="project" value="UniProtKB-KW"/>
</dbReference>
<dbReference type="Proteomes" id="UP000031668">
    <property type="component" value="Unassembled WGS sequence"/>
</dbReference>
<comment type="similarity">
    <text evidence="7">Belongs to the reverse transcriptase family. Telomerase subfamily.</text>
</comment>
<dbReference type="GO" id="GO:0042162">
    <property type="term" value="F:telomeric DNA binding"/>
    <property type="evidence" value="ECO:0007669"/>
    <property type="project" value="TreeGrafter"/>
</dbReference>
<keyword evidence="2 7" id="KW-0548">Nucleotidyltransferase</keyword>
<evidence type="ECO:0000259" key="8">
    <source>
        <dbReference type="SMART" id="SM00975"/>
    </source>
</evidence>
<evidence type="ECO:0000256" key="6">
    <source>
        <dbReference type="ARBA" id="ARBA00048173"/>
    </source>
</evidence>
<comment type="catalytic activity">
    <reaction evidence="6 7">
        <text>DNA(n) + a 2'-deoxyribonucleoside 5'-triphosphate = DNA(n+1) + diphosphate</text>
        <dbReference type="Rhea" id="RHEA:22508"/>
        <dbReference type="Rhea" id="RHEA-COMP:17339"/>
        <dbReference type="Rhea" id="RHEA-COMP:17340"/>
        <dbReference type="ChEBI" id="CHEBI:33019"/>
        <dbReference type="ChEBI" id="CHEBI:61560"/>
        <dbReference type="ChEBI" id="CHEBI:173112"/>
        <dbReference type="EC" id="2.7.7.49"/>
    </reaction>
</comment>
<dbReference type="Gene3D" id="1.10.132.70">
    <property type="match status" value="1"/>
</dbReference>
<organism evidence="9 10">
    <name type="scientific">Thelohanellus kitauei</name>
    <name type="common">Myxosporean</name>
    <dbReference type="NCBI Taxonomy" id="669202"/>
    <lineage>
        <taxon>Eukaryota</taxon>
        <taxon>Metazoa</taxon>
        <taxon>Cnidaria</taxon>
        <taxon>Myxozoa</taxon>
        <taxon>Myxosporea</taxon>
        <taxon>Bivalvulida</taxon>
        <taxon>Platysporina</taxon>
        <taxon>Myxobolidae</taxon>
        <taxon>Thelohanellus</taxon>
    </lineage>
</organism>
<evidence type="ECO:0000256" key="3">
    <source>
        <dbReference type="ARBA" id="ARBA00022723"/>
    </source>
</evidence>
<dbReference type="InterPro" id="IPR021891">
    <property type="entry name" value="Telomerase_RBD"/>
</dbReference>
<comment type="function">
    <text evidence="7">Telomerase is a ribonucleoprotein enzyme essential for the replication of chromosome termini in most eukaryotes. It elongates telomeres. It is a reverse transcriptase that adds simple sequence repeats to chromosome ends by copying a template sequence within the RNA component of the enzyme.</text>
</comment>
<dbReference type="EMBL" id="JWZT01003429">
    <property type="protein sequence ID" value="KII66850.1"/>
    <property type="molecule type" value="Genomic_DNA"/>
</dbReference>
<evidence type="ECO:0000313" key="9">
    <source>
        <dbReference type="EMBL" id="KII66850.1"/>
    </source>
</evidence>
<evidence type="ECO:0000256" key="4">
    <source>
        <dbReference type="ARBA" id="ARBA00022842"/>
    </source>
</evidence>
<dbReference type="AlphaFoldDB" id="A0A0C2MRD9"/>
<dbReference type="GO" id="GO:0000781">
    <property type="term" value="C:chromosome, telomeric region"/>
    <property type="evidence" value="ECO:0007669"/>
    <property type="project" value="UniProtKB-SubCell"/>
</dbReference>
<reference evidence="9 10" key="1">
    <citation type="journal article" date="2014" name="Genome Biol. Evol.">
        <title>The genome of the myxosporean Thelohanellus kitauei shows adaptations to nutrient acquisition within its fish host.</title>
        <authorList>
            <person name="Yang Y."/>
            <person name="Xiong J."/>
            <person name="Zhou Z."/>
            <person name="Huo F."/>
            <person name="Miao W."/>
            <person name="Ran C."/>
            <person name="Liu Y."/>
            <person name="Zhang J."/>
            <person name="Feng J."/>
            <person name="Wang M."/>
            <person name="Wang M."/>
            <person name="Wang L."/>
            <person name="Yao B."/>
        </authorList>
    </citation>
    <scope>NUCLEOTIDE SEQUENCE [LARGE SCALE GENOMIC DNA]</scope>
    <source>
        <strain evidence="9">Wuqing</strain>
    </source>
</reference>
<keyword evidence="7" id="KW-0158">Chromosome</keyword>
<dbReference type="PANTHER" id="PTHR12066">
    <property type="entry name" value="TELOMERASE REVERSE TRANSCRIPTASE"/>
    <property type="match status" value="1"/>
</dbReference>
<keyword evidence="3 7" id="KW-0479">Metal-binding</keyword>
<protein>
    <recommendedName>
        <fullName evidence="7">Telomerase reverse transcriptase</fullName>
        <ecNumber evidence="7">2.7.7.49</ecNumber>
    </recommendedName>
    <alternativeName>
        <fullName evidence="7">Telomerase catalytic subunit</fullName>
    </alternativeName>
</protein>
<keyword evidence="5 7" id="KW-0695">RNA-directed DNA polymerase</keyword>
<evidence type="ECO:0000256" key="5">
    <source>
        <dbReference type="ARBA" id="ARBA00022918"/>
    </source>
</evidence>
<keyword evidence="7" id="KW-0779">Telomere</keyword>
<evidence type="ECO:0000256" key="2">
    <source>
        <dbReference type="ARBA" id="ARBA00022695"/>
    </source>
</evidence>
<keyword evidence="1 7" id="KW-0808">Transferase</keyword>
<dbReference type="PANTHER" id="PTHR12066:SF0">
    <property type="entry name" value="TELOMERASE REVERSE TRANSCRIPTASE"/>
    <property type="match status" value="1"/>
</dbReference>
<dbReference type="InterPro" id="IPR003545">
    <property type="entry name" value="Telomerase_RT"/>
</dbReference>